<accession>A0ABP8WJL7</accession>
<dbReference type="RefSeq" id="WP_345518334.1">
    <property type="nucleotide sequence ID" value="NZ_BAABKM010000001.1"/>
</dbReference>
<keyword evidence="1" id="KW-0812">Transmembrane</keyword>
<sequence>MPDSRYLPALRVVFLGAVVAFAWFGLRGRFDEVGTALGSTSGAGLAGALVLVLGGLLATGVLWRRLMAAVGADLPVTDGLATFFVGQLGKYIPGSVWSIGAQAQMAGRRAVPPRATVTAGLLFLGYHVATAVVVGTTVLLLGGLESPWPSWLSVLLLVGALAGQLPAVVRRAGARVGGRSVSVGATDTLVTLALMTVTWASYAAALVLLAPGFPWPDLVALGGAFALAYAVGVVIVLAPAGVGARDALLVLLLTPLLGVADATALALLARVVHTAADALMAAGWWVAARSGGLERPLPEGSA</sequence>
<keyword evidence="3" id="KW-1185">Reference proteome</keyword>
<reference evidence="3" key="1">
    <citation type="journal article" date="2019" name="Int. J. Syst. Evol. Microbiol.">
        <title>The Global Catalogue of Microorganisms (GCM) 10K type strain sequencing project: providing services to taxonomists for standard genome sequencing and annotation.</title>
        <authorList>
            <consortium name="The Broad Institute Genomics Platform"/>
            <consortium name="The Broad Institute Genome Sequencing Center for Infectious Disease"/>
            <person name="Wu L."/>
            <person name="Ma J."/>
        </authorList>
    </citation>
    <scope>NUCLEOTIDE SEQUENCE [LARGE SCALE GENOMIC DNA]</scope>
    <source>
        <strain evidence="3">JCM 18531</strain>
    </source>
</reference>
<keyword evidence="1" id="KW-1133">Transmembrane helix</keyword>
<proteinExistence type="predicted"/>
<feature type="transmembrane region" description="Helical" evidence="1">
    <location>
        <begin position="42"/>
        <end position="63"/>
    </location>
</feature>
<protein>
    <submittedName>
        <fullName evidence="2">Uncharacterized protein</fullName>
    </submittedName>
</protein>
<gene>
    <name evidence="2" type="ORF">GCM10023349_01990</name>
</gene>
<organism evidence="2 3">
    <name type="scientific">Nocardioides conyzicola</name>
    <dbReference type="NCBI Taxonomy" id="1651781"/>
    <lineage>
        <taxon>Bacteria</taxon>
        <taxon>Bacillati</taxon>
        <taxon>Actinomycetota</taxon>
        <taxon>Actinomycetes</taxon>
        <taxon>Propionibacteriales</taxon>
        <taxon>Nocardioidaceae</taxon>
        <taxon>Nocardioides</taxon>
    </lineage>
</organism>
<name>A0ABP8WJL7_9ACTN</name>
<feature type="transmembrane region" description="Helical" evidence="1">
    <location>
        <begin position="189"/>
        <end position="213"/>
    </location>
</feature>
<evidence type="ECO:0000256" key="1">
    <source>
        <dbReference type="SAM" id="Phobius"/>
    </source>
</evidence>
<keyword evidence="1" id="KW-0472">Membrane</keyword>
<dbReference type="Proteomes" id="UP001499974">
    <property type="component" value="Unassembled WGS sequence"/>
</dbReference>
<comment type="caution">
    <text evidence="2">The sequence shown here is derived from an EMBL/GenBank/DDBJ whole genome shotgun (WGS) entry which is preliminary data.</text>
</comment>
<feature type="transmembrane region" description="Helical" evidence="1">
    <location>
        <begin position="148"/>
        <end position="169"/>
    </location>
</feature>
<evidence type="ECO:0000313" key="2">
    <source>
        <dbReference type="EMBL" id="GAA4691000.1"/>
    </source>
</evidence>
<feature type="transmembrane region" description="Helical" evidence="1">
    <location>
        <begin position="219"/>
        <end position="240"/>
    </location>
</feature>
<feature type="transmembrane region" description="Helical" evidence="1">
    <location>
        <begin position="247"/>
        <end position="269"/>
    </location>
</feature>
<evidence type="ECO:0000313" key="3">
    <source>
        <dbReference type="Proteomes" id="UP001499974"/>
    </source>
</evidence>
<feature type="transmembrane region" description="Helical" evidence="1">
    <location>
        <begin position="12"/>
        <end position="30"/>
    </location>
</feature>
<feature type="transmembrane region" description="Helical" evidence="1">
    <location>
        <begin position="115"/>
        <end position="142"/>
    </location>
</feature>
<dbReference type="EMBL" id="BAABKM010000001">
    <property type="protein sequence ID" value="GAA4691000.1"/>
    <property type="molecule type" value="Genomic_DNA"/>
</dbReference>